<gene>
    <name evidence="1" type="ORF">FPI86_27165</name>
</gene>
<proteinExistence type="predicted"/>
<protein>
    <submittedName>
        <fullName evidence="1">IS110 family transposase</fullName>
    </submittedName>
</protein>
<organism evidence="1">
    <name type="scientific">Klebsiella pneumoniae</name>
    <dbReference type="NCBI Taxonomy" id="573"/>
    <lineage>
        <taxon>Bacteria</taxon>
        <taxon>Pseudomonadati</taxon>
        <taxon>Pseudomonadota</taxon>
        <taxon>Gammaproteobacteria</taxon>
        <taxon>Enterobacterales</taxon>
        <taxon>Enterobacteriaceae</taxon>
        <taxon>Klebsiella/Raoultella group</taxon>
        <taxon>Klebsiella</taxon>
        <taxon>Klebsiella pneumoniae complex</taxon>
    </lineage>
</organism>
<name>A0A6B2JEQ5_KLEPN</name>
<dbReference type="AlphaFoldDB" id="A0A6B2JEQ5"/>
<sequence length="47" mass="5379">MICSTWPSASPFTPAHQVERLPGARLRMYKANRRDGLCERSLTMFPV</sequence>
<evidence type="ECO:0000313" key="1">
    <source>
        <dbReference type="EMBL" id="NDR88016.1"/>
    </source>
</evidence>
<accession>A0A6B2JEQ5</accession>
<reference evidence="1" key="1">
    <citation type="journal article" date="2020" name="Int. J. Nanomedicine">
        <title>Consequences Of Long-Term Bacteria's Exposure To Silver Nanoformulations With Different PhysicoChemical Properties.</title>
        <authorList>
            <person name="Kedziora A."/>
            <person name="Wernecki M."/>
            <person name="Korzekwa K."/>
            <person name="Speruda M."/>
            <person name="Gerasymchuk Y."/>
            <person name="Lukowiak A."/>
            <person name="Bugla-Ploskonska G."/>
        </authorList>
    </citation>
    <scope>NUCLEOTIDE SEQUENCE</scope>
    <source>
        <strain evidence="1">626 S7</strain>
    </source>
</reference>
<dbReference type="EMBL" id="VLSS01000043">
    <property type="protein sequence ID" value="NDR88016.1"/>
    <property type="molecule type" value="Genomic_DNA"/>
</dbReference>
<comment type="caution">
    <text evidence="1">The sequence shown here is derived from an EMBL/GenBank/DDBJ whole genome shotgun (WGS) entry which is preliminary data.</text>
</comment>
<feature type="non-terminal residue" evidence="1">
    <location>
        <position position="47"/>
    </location>
</feature>